<name>A0A914DRQ1_9BILA</name>
<protein>
    <submittedName>
        <fullName evidence="2">Uncharacterized protein</fullName>
    </submittedName>
</protein>
<dbReference type="WBParaSite" id="ACRNAN_scaffold3591.g23317.t1">
    <property type="protein sequence ID" value="ACRNAN_scaffold3591.g23317.t1"/>
    <property type="gene ID" value="ACRNAN_scaffold3591.g23317"/>
</dbReference>
<accession>A0A914DRQ1</accession>
<dbReference type="InterPro" id="IPR036291">
    <property type="entry name" value="NAD(P)-bd_dom_sf"/>
</dbReference>
<dbReference type="Pfam" id="PF13561">
    <property type="entry name" value="adh_short_C2"/>
    <property type="match status" value="1"/>
</dbReference>
<dbReference type="PANTHER" id="PTHR43975">
    <property type="entry name" value="ZGC:101858"/>
    <property type="match status" value="1"/>
</dbReference>
<proteinExistence type="predicted"/>
<sequence length="134" mass="14726">MVQGNIEHKETCHKLIDDTIEKFGRIDILVNNAGIAGKQGEKDPLSIENYEYTFDVNLKSPGGTETDFQSKIAPNGKEMVSQWAKKNVPMGRMGTSQEMAKAIVFIATEATYMTGSTIVIDGGVLHSNDFKVQD</sequence>
<dbReference type="PRINTS" id="PR00081">
    <property type="entry name" value="GDHRDH"/>
</dbReference>
<keyword evidence="1" id="KW-1185">Reference proteome</keyword>
<dbReference type="InterPro" id="IPR002347">
    <property type="entry name" value="SDR_fam"/>
</dbReference>
<dbReference type="Proteomes" id="UP000887540">
    <property type="component" value="Unplaced"/>
</dbReference>
<evidence type="ECO:0000313" key="2">
    <source>
        <dbReference type="WBParaSite" id="ACRNAN_scaffold3591.g23317.t1"/>
    </source>
</evidence>
<organism evidence="1 2">
    <name type="scientific">Acrobeloides nanus</name>
    <dbReference type="NCBI Taxonomy" id="290746"/>
    <lineage>
        <taxon>Eukaryota</taxon>
        <taxon>Metazoa</taxon>
        <taxon>Ecdysozoa</taxon>
        <taxon>Nematoda</taxon>
        <taxon>Chromadorea</taxon>
        <taxon>Rhabditida</taxon>
        <taxon>Tylenchina</taxon>
        <taxon>Cephalobomorpha</taxon>
        <taxon>Cephaloboidea</taxon>
        <taxon>Cephalobidae</taxon>
        <taxon>Acrobeloides</taxon>
    </lineage>
</organism>
<evidence type="ECO:0000313" key="1">
    <source>
        <dbReference type="Proteomes" id="UP000887540"/>
    </source>
</evidence>
<dbReference type="AlphaFoldDB" id="A0A914DRQ1"/>
<reference evidence="2" key="1">
    <citation type="submission" date="2022-11" db="UniProtKB">
        <authorList>
            <consortium name="WormBaseParasite"/>
        </authorList>
    </citation>
    <scope>IDENTIFICATION</scope>
</reference>
<dbReference type="CDD" id="cd05233">
    <property type="entry name" value="SDR_c"/>
    <property type="match status" value="1"/>
</dbReference>
<dbReference type="PANTHER" id="PTHR43975:SF2">
    <property type="entry name" value="EG:BACR7A4.14 PROTEIN-RELATED"/>
    <property type="match status" value="1"/>
</dbReference>
<dbReference type="Gene3D" id="3.40.50.720">
    <property type="entry name" value="NAD(P)-binding Rossmann-like Domain"/>
    <property type="match status" value="2"/>
</dbReference>
<dbReference type="SUPFAM" id="SSF51735">
    <property type="entry name" value="NAD(P)-binding Rossmann-fold domains"/>
    <property type="match status" value="1"/>
</dbReference>